<dbReference type="EMBL" id="DTDR01000120">
    <property type="protein sequence ID" value="HGK63855.1"/>
    <property type="molecule type" value="Genomic_DNA"/>
</dbReference>
<dbReference type="AlphaFoldDB" id="A0A7V4E469"/>
<organism evidence="1">
    <name type="scientific">candidate division WOR-3 bacterium</name>
    <dbReference type="NCBI Taxonomy" id="2052148"/>
    <lineage>
        <taxon>Bacteria</taxon>
        <taxon>Bacteria division WOR-3</taxon>
    </lineage>
</organism>
<evidence type="ECO:0000313" key="1">
    <source>
        <dbReference type="EMBL" id="HGK63855.1"/>
    </source>
</evidence>
<comment type="caution">
    <text evidence="1">The sequence shown here is derived from an EMBL/GenBank/DDBJ whole genome shotgun (WGS) entry which is preliminary data.</text>
</comment>
<proteinExistence type="predicted"/>
<name>A0A7V4E469_UNCW3</name>
<reference evidence="1" key="1">
    <citation type="journal article" date="2020" name="mSystems">
        <title>Genome- and Community-Level Interaction Insights into Carbon Utilization and Element Cycling Functions of Hydrothermarchaeota in Hydrothermal Sediment.</title>
        <authorList>
            <person name="Zhou Z."/>
            <person name="Liu Y."/>
            <person name="Xu W."/>
            <person name="Pan J."/>
            <person name="Luo Z.H."/>
            <person name="Li M."/>
        </authorList>
    </citation>
    <scope>NUCLEOTIDE SEQUENCE [LARGE SCALE GENOMIC DNA]</scope>
    <source>
        <strain evidence="1">SpSt-697</strain>
    </source>
</reference>
<protein>
    <submittedName>
        <fullName evidence="1">Uncharacterized protein</fullName>
    </submittedName>
</protein>
<gene>
    <name evidence="1" type="ORF">ENU74_04620</name>
</gene>
<sequence length="171" mass="20525">MSYQIFNQFLTGQFIVKIKEDIFSLRVFSKEDLKAIAYYHARRYFLTLPHWLVRCGLNIKNRIIDIGIFYQSELKALVQCEFGISPNQTDFFPEECFNQSLKNLIEVINLLNKEIYGYILTVYESSTKYFLPLLPEKGFYHWLTINIKELPDPQRWRRNYEELVSKFVDKI</sequence>
<accession>A0A7V4E469</accession>